<dbReference type="InterPro" id="IPR012337">
    <property type="entry name" value="RNaseH-like_sf"/>
</dbReference>
<organism evidence="4 5">
    <name type="scientific">Streptomyces finlayi</name>
    <dbReference type="NCBI Taxonomy" id="67296"/>
    <lineage>
        <taxon>Bacteria</taxon>
        <taxon>Bacillati</taxon>
        <taxon>Actinomycetota</taxon>
        <taxon>Actinomycetes</taxon>
        <taxon>Kitasatosporales</taxon>
        <taxon>Streptomycetaceae</taxon>
        <taxon>Streptomyces</taxon>
    </lineage>
</organism>
<name>A0A918X9L1_9ACTN</name>
<dbReference type="GO" id="GO:0004803">
    <property type="term" value="F:transposase activity"/>
    <property type="evidence" value="ECO:0007669"/>
    <property type="project" value="InterPro"/>
</dbReference>
<sequence>MPDQLVDGVELGDVSVVYSPDLVDLVVDKAGRREQRRRLLPARLMVYFLLGRALFCPDPYREVLRRMTGVGADPVGGWHLPDKAAVFRARQRLGCEPLRALLGQVGGGIATAATPGAFWRGHRLMALDGTTMDAADTPANRAGLSGPKPRLRGQGPVGYPQARTVVLVESGTHTVVDAEAGPWSTGERALAARLVRSLRPDMLVLADRGFPGVQLWQTMADTGAHLLWRVSGLWKLPPGKVLADGSWISMARHDCGPHKDRTQIQVRVIEYLLDDPGRDRAVRYRLITTLLNPAEAPAAELAALYSERWEVEGTLKEIKTVQLGPRTVLPSKTPDLVFQDIYAHLAVHTAIRILMHRAAVDRSEPLDPDRLSFSAALRATRRSVHPHPGIFPPGPRRP</sequence>
<dbReference type="GO" id="GO:0003677">
    <property type="term" value="F:DNA binding"/>
    <property type="evidence" value="ECO:0007669"/>
    <property type="project" value="InterPro"/>
</dbReference>
<dbReference type="EMBL" id="BMVC01000029">
    <property type="protein sequence ID" value="GHD18318.1"/>
    <property type="molecule type" value="Genomic_DNA"/>
</dbReference>
<dbReference type="NCBIfam" id="NF033592">
    <property type="entry name" value="transpos_IS4_1"/>
    <property type="match status" value="1"/>
</dbReference>
<protein>
    <recommendedName>
        <fullName evidence="6">IS4 family transposase</fullName>
    </recommendedName>
</protein>
<proteinExistence type="predicted"/>
<dbReference type="Pfam" id="PF13006">
    <property type="entry name" value="Nterm_IS4"/>
    <property type="match status" value="1"/>
</dbReference>
<evidence type="ECO:0008006" key="6">
    <source>
        <dbReference type="Google" id="ProtNLM"/>
    </source>
</evidence>
<dbReference type="Pfam" id="PF01609">
    <property type="entry name" value="DDE_Tnp_1"/>
    <property type="match status" value="1"/>
</dbReference>
<evidence type="ECO:0000313" key="5">
    <source>
        <dbReference type="Proteomes" id="UP000638353"/>
    </source>
</evidence>
<evidence type="ECO:0000256" key="1">
    <source>
        <dbReference type="SAM" id="MobiDB-lite"/>
    </source>
</evidence>
<dbReference type="InterPro" id="IPR047952">
    <property type="entry name" value="Transpos_IS4"/>
</dbReference>
<accession>A0A918X9L1</accession>
<dbReference type="InterPro" id="IPR002559">
    <property type="entry name" value="Transposase_11"/>
</dbReference>
<dbReference type="RefSeq" id="WP_189828319.1">
    <property type="nucleotide sequence ID" value="NZ_BMVC01000029.1"/>
</dbReference>
<comment type="caution">
    <text evidence="4">The sequence shown here is derived from an EMBL/GenBank/DDBJ whole genome shotgun (WGS) entry which is preliminary data.</text>
</comment>
<feature type="region of interest" description="Disordered" evidence="1">
    <location>
        <begin position="137"/>
        <end position="156"/>
    </location>
</feature>
<dbReference type="PANTHER" id="PTHR37529:SF1">
    <property type="entry name" value="TRANSPOSASE INSG FOR INSERTION SEQUENCE ELEMENT IS4-RELATED"/>
    <property type="match status" value="1"/>
</dbReference>
<gene>
    <name evidence="4" type="ORF">GCM10010334_81070</name>
</gene>
<evidence type="ECO:0000259" key="3">
    <source>
        <dbReference type="Pfam" id="PF13006"/>
    </source>
</evidence>
<evidence type="ECO:0000259" key="2">
    <source>
        <dbReference type="Pfam" id="PF01609"/>
    </source>
</evidence>
<dbReference type="PANTHER" id="PTHR37529">
    <property type="entry name" value="TRANSPOSASE INSG FOR INSERTION SEQUENCE ELEMENT IS4-RELATED"/>
    <property type="match status" value="1"/>
</dbReference>
<dbReference type="GO" id="GO:0006313">
    <property type="term" value="P:DNA transposition"/>
    <property type="evidence" value="ECO:0007669"/>
    <property type="project" value="InterPro"/>
</dbReference>
<dbReference type="Proteomes" id="UP000638353">
    <property type="component" value="Unassembled WGS sequence"/>
</dbReference>
<reference evidence="4" key="2">
    <citation type="submission" date="2020-09" db="EMBL/GenBank/DDBJ databases">
        <authorList>
            <person name="Sun Q."/>
            <person name="Ohkuma M."/>
        </authorList>
    </citation>
    <scope>NUCLEOTIDE SEQUENCE</scope>
    <source>
        <strain evidence="4">JCM 4637</strain>
    </source>
</reference>
<dbReference type="InterPro" id="IPR024473">
    <property type="entry name" value="Transposases_IS4_N"/>
</dbReference>
<feature type="domain" description="Transposase IS4 N-terminal" evidence="3">
    <location>
        <begin position="10"/>
        <end position="101"/>
    </location>
</feature>
<feature type="domain" description="Transposase IS4-like" evidence="2">
    <location>
        <begin position="120"/>
        <end position="348"/>
    </location>
</feature>
<dbReference type="SUPFAM" id="SSF53098">
    <property type="entry name" value="Ribonuclease H-like"/>
    <property type="match status" value="1"/>
</dbReference>
<evidence type="ECO:0000313" key="4">
    <source>
        <dbReference type="EMBL" id="GHD18318.1"/>
    </source>
</evidence>
<dbReference type="AlphaFoldDB" id="A0A918X9L1"/>
<reference evidence="4" key="1">
    <citation type="journal article" date="2014" name="Int. J. Syst. Evol. Microbiol.">
        <title>Complete genome sequence of Corynebacterium casei LMG S-19264T (=DSM 44701T), isolated from a smear-ripened cheese.</title>
        <authorList>
            <consortium name="US DOE Joint Genome Institute (JGI-PGF)"/>
            <person name="Walter F."/>
            <person name="Albersmeier A."/>
            <person name="Kalinowski J."/>
            <person name="Ruckert C."/>
        </authorList>
    </citation>
    <scope>NUCLEOTIDE SEQUENCE</scope>
    <source>
        <strain evidence="4">JCM 4637</strain>
    </source>
</reference>